<dbReference type="AlphaFoldDB" id="A0A7H0ISV4"/>
<dbReference type="KEGG" id="sroi:IAG44_20330"/>
<accession>A0A7H0ISV4</accession>
<feature type="compositionally biased region" description="Low complexity" evidence="1">
    <location>
        <begin position="34"/>
        <end position="48"/>
    </location>
</feature>
<evidence type="ECO:0000313" key="3">
    <source>
        <dbReference type="Proteomes" id="UP000516052"/>
    </source>
</evidence>
<evidence type="ECO:0000256" key="1">
    <source>
        <dbReference type="SAM" id="MobiDB-lite"/>
    </source>
</evidence>
<reference evidence="2 3" key="1">
    <citation type="submission" date="2020-08" db="EMBL/GenBank/DDBJ databases">
        <title>A novel species.</title>
        <authorList>
            <person name="Gao J."/>
        </authorList>
    </citation>
    <scope>NUCLEOTIDE SEQUENCE [LARGE SCALE GENOMIC DNA]</scope>
    <source>
        <strain evidence="2 3">CRXT-G-22</strain>
    </source>
</reference>
<sequence>MAFSVGLLSAGCSAASISENAPPRSQSAAPRTESASPSSDGDAPSSVVPTDVAATAREFTRAYAGHDARVGGDVSYADAGERAAKFAAGDLAEALVQKRPGQDAPWAALRAGQARQSVTVTSVEVPDGAPAVTSSSALVRVSYVLTTTPRPGAPLLSREQLALRLERTSAGWRVVALPWA</sequence>
<evidence type="ECO:0008006" key="4">
    <source>
        <dbReference type="Google" id="ProtNLM"/>
    </source>
</evidence>
<gene>
    <name evidence="2" type="ORF">IAG44_20330</name>
</gene>
<feature type="compositionally biased region" description="Polar residues" evidence="1">
    <location>
        <begin position="16"/>
        <end position="29"/>
    </location>
</feature>
<evidence type="ECO:0000313" key="2">
    <source>
        <dbReference type="EMBL" id="QNP75870.1"/>
    </source>
</evidence>
<proteinExistence type="predicted"/>
<dbReference type="Proteomes" id="UP000516052">
    <property type="component" value="Chromosome"/>
</dbReference>
<dbReference type="EMBL" id="CP060828">
    <property type="protein sequence ID" value="QNP75870.1"/>
    <property type="molecule type" value="Genomic_DNA"/>
</dbReference>
<organism evidence="2 3">
    <name type="scientific">Streptomyces roseirectus</name>
    <dbReference type="NCBI Taxonomy" id="2768066"/>
    <lineage>
        <taxon>Bacteria</taxon>
        <taxon>Bacillati</taxon>
        <taxon>Actinomycetota</taxon>
        <taxon>Actinomycetes</taxon>
        <taxon>Kitasatosporales</taxon>
        <taxon>Streptomycetaceae</taxon>
        <taxon>Streptomyces</taxon>
    </lineage>
</organism>
<name>A0A7H0ISV4_9ACTN</name>
<protein>
    <recommendedName>
        <fullName evidence="4">Mce-associated membrane protein</fullName>
    </recommendedName>
</protein>
<keyword evidence="3" id="KW-1185">Reference proteome</keyword>
<feature type="region of interest" description="Disordered" evidence="1">
    <location>
        <begin position="16"/>
        <end position="48"/>
    </location>
</feature>